<dbReference type="GeneID" id="39589359"/>
<dbReference type="GO" id="GO:0005634">
    <property type="term" value="C:nucleus"/>
    <property type="evidence" value="ECO:0007669"/>
    <property type="project" value="TreeGrafter"/>
</dbReference>
<evidence type="ECO:0008006" key="5">
    <source>
        <dbReference type="Google" id="ProtNLM"/>
    </source>
</evidence>
<feature type="region of interest" description="Disordered" evidence="2">
    <location>
        <begin position="1"/>
        <end position="88"/>
    </location>
</feature>
<accession>A0A427Y634</accession>
<dbReference type="AlphaFoldDB" id="A0A427Y634"/>
<dbReference type="InterPro" id="IPR025066">
    <property type="entry name" value="CCDC174-like"/>
</dbReference>
<dbReference type="Proteomes" id="UP000279236">
    <property type="component" value="Unassembled WGS sequence"/>
</dbReference>
<dbReference type="PANTHER" id="PTHR15885:SF1">
    <property type="entry name" value="COILED-COIL DOMAIN-CONTAINING PROTEIN 174"/>
    <property type="match status" value="1"/>
</dbReference>
<evidence type="ECO:0000256" key="1">
    <source>
        <dbReference type="ARBA" id="ARBA00023054"/>
    </source>
</evidence>
<evidence type="ECO:0000313" key="3">
    <source>
        <dbReference type="EMBL" id="RSH86548.1"/>
    </source>
</evidence>
<organism evidence="3 4">
    <name type="scientific">Apiotrichum porosum</name>
    <dbReference type="NCBI Taxonomy" id="105984"/>
    <lineage>
        <taxon>Eukaryota</taxon>
        <taxon>Fungi</taxon>
        <taxon>Dikarya</taxon>
        <taxon>Basidiomycota</taxon>
        <taxon>Agaricomycotina</taxon>
        <taxon>Tremellomycetes</taxon>
        <taxon>Trichosporonales</taxon>
        <taxon>Trichosporonaceae</taxon>
        <taxon>Apiotrichum</taxon>
    </lineage>
</organism>
<evidence type="ECO:0000256" key="2">
    <source>
        <dbReference type="SAM" id="MobiDB-lite"/>
    </source>
</evidence>
<dbReference type="EMBL" id="RSCE01000002">
    <property type="protein sequence ID" value="RSH86548.1"/>
    <property type="molecule type" value="Genomic_DNA"/>
</dbReference>
<feature type="compositionally biased region" description="Basic and acidic residues" evidence="2">
    <location>
        <begin position="172"/>
        <end position="203"/>
    </location>
</feature>
<reference evidence="3 4" key="1">
    <citation type="submission" date="2018-11" db="EMBL/GenBank/DDBJ databases">
        <title>Genome sequence of Apiotrichum porosum DSM 27194.</title>
        <authorList>
            <person name="Aliyu H."/>
            <person name="Gorte O."/>
            <person name="Ochsenreither K."/>
        </authorList>
    </citation>
    <scope>NUCLEOTIDE SEQUENCE [LARGE SCALE GENOMIC DNA]</scope>
    <source>
        <strain evidence="3 4">DSM 27194</strain>
    </source>
</reference>
<feature type="compositionally biased region" description="Basic and acidic residues" evidence="2">
    <location>
        <begin position="126"/>
        <end position="135"/>
    </location>
</feature>
<feature type="region of interest" description="Disordered" evidence="2">
    <location>
        <begin position="278"/>
        <end position="311"/>
    </location>
</feature>
<keyword evidence="1" id="KW-0175">Coiled coil</keyword>
<keyword evidence="4" id="KW-1185">Reference proteome</keyword>
<evidence type="ECO:0000313" key="4">
    <source>
        <dbReference type="Proteomes" id="UP000279236"/>
    </source>
</evidence>
<dbReference type="STRING" id="105984.A0A427Y634"/>
<feature type="compositionally biased region" description="Polar residues" evidence="2">
    <location>
        <begin position="1"/>
        <end position="11"/>
    </location>
</feature>
<sequence>MSKPGPSQSSLLDLKALTAENADRLAKEGKRYTKGAPRPPTTSSQVASKDPFNRPSPGLVKRLAQQARSDAKRRVFSDTDGVDEDTRRAIMEQKARRYEQLAKGDFSGMSEREMAEAAIDFEAKAAGDWSDHSSDVNESAAPGRRWDDGDRDAPDFDTFNDREIVEYVDELGRTRTGTRKEAREAERAAGRGRSRDDEERRDTGSSYTQVMESRFIHGDQGYFPVYQPDPEELKRKYLESEREARAHHYDSTKEVRIRGAGAYQFSLDDEQRAAQMRSLDATRAETDAARAKRSGGATSSAQEAKKRKMAERAALVEAKRNKLLGGAGNVARMREEKRAREADNLLAELEGEIDNSKKDKV</sequence>
<feature type="compositionally biased region" description="Basic and acidic residues" evidence="2">
    <location>
        <begin position="21"/>
        <end position="31"/>
    </location>
</feature>
<gene>
    <name evidence="3" type="ORF">EHS24_004816</name>
</gene>
<comment type="caution">
    <text evidence="3">The sequence shown here is derived from an EMBL/GenBank/DDBJ whole genome shotgun (WGS) entry which is preliminary data.</text>
</comment>
<protein>
    <recommendedName>
        <fullName evidence="5">Coiled-coil domain-containing protein 174</fullName>
    </recommendedName>
</protein>
<dbReference type="PANTHER" id="PTHR15885">
    <property type="entry name" value="COILED-COIL DOMAIN-CONTAINING PROTEIN 174"/>
    <property type="match status" value="1"/>
</dbReference>
<name>A0A427Y634_9TREE</name>
<proteinExistence type="predicted"/>
<feature type="region of interest" description="Disordered" evidence="2">
    <location>
        <begin position="126"/>
        <end position="158"/>
    </location>
</feature>
<feature type="compositionally biased region" description="Basic and acidic residues" evidence="2">
    <location>
        <begin position="280"/>
        <end position="290"/>
    </location>
</feature>
<dbReference type="Pfam" id="PF13300">
    <property type="entry name" value="DUF4078"/>
    <property type="match status" value="1"/>
</dbReference>
<feature type="compositionally biased region" description="Basic and acidic residues" evidence="2">
    <location>
        <begin position="144"/>
        <end position="158"/>
    </location>
</feature>
<dbReference type="RefSeq" id="XP_028479333.1">
    <property type="nucleotide sequence ID" value="XM_028620361.1"/>
</dbReference>
<feature type="region of interest" description="Disordered" evidence="2">
    <location>
        <begin position="172"/>
        <end position="210"/>
    </location>
</feature>
<dbReference type="OrthoDB" id="333551at2759"/>